<organism evidence="2 3">
    <name type="scientific">Vasconcelosia minhoensis LEGE 07310</name>
    <dbReference type="NCBI Taxonomy" id="915328"/>
    <lineage>
        <taxon>Bacteria</taxon>
        <taxon>Bacillati</taxon>
        <taxon>Cyanobacteriota</taxon>
        <taxon>Cyanophyceae</taxon>
        <taxon>Nodosilineales</taxon>
        <taxon>Cymatolegaceae</taxon>
        <taxon>Vasconcelosia</taxon>
        <taxon>Vasconcelosia minhoensis</taxon>
    </lineage>
</organism>
<proteinExistence type="predicted"/>
<evidence type="ECO:0000313" key="3">
    <source>
        <dbReference type="Proteomes" id="UP000636505"/>
    </source>
</evidence>
<dbReference type="EMBL" id="JADEXG010000077">
    <property type="protein sequence ID" value="MBE9079992.1"/>
    <property type="molecule type" value="Genomic_DNA"/>
</dbReference>
<dbReference type="AlphaFoldDB" id="A0A8J7B0J0"/>
<dbReference type="Proteomes" id="UP000636505">
    <property type="component" value="Unassembled WGS sequence"/>
</dbReference>
<dbReference type="RefSeq" id="WP_193911504.1">
    <property type="nucleotide sequence ID" value="NZ_JADEXG010000077.1"/>
</dbReference>
<name>A0A8J7B0J0_9CYAN</name>
<evidence type="ECO:0000313" key="2">
    <source>
        <dbReference type="EMBL" id="MBE9079992.1"/>
    </source>
</evidence>
<gene>
    <name evidence="2" type="ORF">IQ241_22325</name>
</gene>
<reference evidence="2" key="1">
    <citation type="submission" date="2020-10" db="EMBL/GenBank/DDBJ databases">
        <authorList>
            <person name="Castelo-Branco R."/>
            <person name="Eusebio N."/>
            <person name="Adriana R."/>
            <person name="Vieira A."/>
            <person name="Brugerolle De Fraissinette N."/>
            <person name="Rezende De Castro R."/>
            <person name="Schneider M.P."/>
            <person name="Vasconcelos V."/>
            <person name="Leao P.N."/>
        </authorList>
    </citation>
    <scope>NUCLEOTIDE SEQUENCE</scope>
    <source>
        <strain evidence="2">LEGE 07310</strain>
    </source>
</reference>
<feature type="region of interest" description="Disordered" evidence="1">
    <location>
        <begin position="1"/>
        <end position="79"/>
    </location>
</feature>
<accession>A0A8J7B0J0</accession>
<evidence type="ECO:0000256" key="1">
    <source>
        <dbReference type="SAM" id="MobiDB-lite"/>
    </source>
</evidence>
<keyword evidence="3" id="KW-1185">Reference proteome</keyword>
<sequence length="154" mass="17042">MSDFPDNPFAKGDLLGQGGSDEAFAEPEREPLPPLASDDSKTSKSSKGRKSSKKSRSAADPGAVSNRADDEGAISPPPATGYKVQILAKIPVSKNTNVPGRDYLWFATYPIIPRTGDCLFHDGMYFRVERVFLYENTRLGWYADVEVTYYGQRR</sequence>
<protein>
    <submittedName>
        <fullName evidence="2">Uncharacterized protein</fullName>
    </submittedName>
</protein>
<comment type="caution">
    <text evidence="2">The sequence shown here is derived from an EMBL/GenBank/DDBJ whole genome shotgun (WGS) entry which is preliminary data.</text>
</comment>
<feature type="compositionally biased region" description="Basic residues" evidence="1">
    <location>
        <begin position="44"/>
        <end position="56"/>
    </location>
</feature>